<organism evidence="2 3">
    <name type="scientific">Rhodococcus cercidiphylli</name>
    <dbReference type="NCBI Taxonomy" id="489916"/>
    <lineage>
        <taxon>Bacteria</taxon>
        <taxon>Bacillati</taxon>
        <taxon>Actinomycetota</taxon>
        <taxon>Actinomycetes</taxon>
        <taxon>Mycobacteriales</taxon>
        <taxon>Nocardiaceae</taxon>
        <taxon>Rhodococcus</taxon>
    </lineage>
</organism>
<comment type="caution">
    <text evidence="2">The sequence shown here is derived from an EMBL/GenBank/DDBJ whole genome shotgun (WGS) entry which is preliminary data.</text>
</comment>
<dbReference type="InterPro" id="IPR001466">
    <property type="entry name" value="Beta-lactam-related"/>
</dbReference>
<dbReference type="PANTHER" id="PTHR43319">
    <property type="entry name" value="BETA-LACTAMASE-RELATED"/>
    <property type="match status" value="1"/>
</dbReference>
<proteinExistence type="predicted"/>
<dbReference type="SUPFAM" id="SSF56601">
    <property type="entry name" value="beta-lactamase/transpeptidase-like"/>
    <property type="match status" value="1"/>
</dbReference>
<dbReference type="Proteomes" id="UP001185899">
    <property type="component" value="Unassembled WGS sequence"/>
</dbReference>
<gene>
    <name evidence="2" type="ORF">R3P95_20805</name>
</gene>
<dbReference type="InterPro" id="IPR012338">
    <property type="entry name" value="Beta-lactam/transpept-like"/>
</dbReference>
<feature type="domain" description="Beta-lactamase-related" evidence="1">
    <location>
        <begin position="15"/>
        <end position="357"/>
    </location>
</feature>
<dbReference type="RefSeq" id="WP_317549328.1">
    <property type="nucleotide sequence ID" value="NZ_JAWLKE010000008.1"/>
</dbReference>
<evidence type="ECO:0000313" key="3">
    <source>
        <dbReference type="Proteomes" id="UP001185899"/>
    </source>
</evidence>
<protein>
    <submittedName>
        <fullName evidence="2">Serine hydrolase domain-containing protein</fullName>
        <ecNumber evidence="2">3.1.1.103</ecNumber>
    </submittedName>
</protein>
<accession>A0ABU4B3F3</accession>
<dbReference type="Pfam" id="PF00144">
    <property type="entry name" value="Beta-lactamase"/>
    <property type="match status" value="1"/>
</dbReference>
<dbReference type="Gene3D" id="3.40.710.10">
    <property type="entry name" value="DD-peptidase/beta-lactamase superfamily"/>
    <property type="match status" value="1"/>
</dbReference>
<evidence type="ECO:0000259" key="1">
    <source>
        <dbReference type="Pfam" id="PF00144"/>
    </source>
</evidence>
<evidence type="ECO:0000313" key="2">
    <source>
        <dbReference type="EMBL" id="MDV6233001.1"/>
    </source>
</evidence>
<dbReference type="GO" id="GO:0016787">
    <property type="term" value="F:hydrolase activity"/>
    <property type="evidence" value="ECO:0007669"/>
    <property type="project" value="UniProtKB-KW"/>
</dbReference>
<keyword evidence="2" id="KW-0378">Hydrolase</keyword>
<dbReference type="PANTHER" id="PTHR43319:SF3">
    <property type="entry name" value="BETA-LACTAMASE-RELATED DOMAIN-CONTAINING PROTEIN"/>
    <property type="match status" value="1"/>
</dbReference>
<name>A0ABU4B3F3_9NOCA</name>
<sequence length="381" mass="40956">MAIDGHCDPRFVGVRDALAANLDSGAELGASIVVDIDGHTAVDLWGGYRDSERRLPWEADTITNVWSTTKMVTCLAALMLIDRGVLDPDSPVATYWPEFAAAGKQDIAVRHLLSHTSGVSGWDRPFSEQDLYDWELSTSRLAAQAPWWDSRTTSGYHAASQGHLIGEVVRRVTGKSLRQFVAEEIAGPLGADFQIGAAESDRSRIADVVPPPPPTDDAVPDPTMVRRKTFLGPLVQASSANTPAWRAADMGALNGHGNARSVARILSVISRGGTVDGVRLLSPGTIDSIFEEQSNGVDLALDIPLRFGLGFALPQQESVPYIPDGKICFWGGWGGSLTVMHPESQLTVSYVMNRMGPGIIGSDRAEQYVRATYEALSSTAT</sequence>
<dbReference type="InterPro" id="IPR052907">
    <property type="entry name" value="Beta-lactamase/esterase"/>
</dbReference>
<dbReference type="EC" id="3.1.1.103" evidence="2"/>
<reference evidence="2 3" key="1">
    <citation type="submission" date="2023-10" db="EMBL/GenBank/DDBJ databases">
        <title>Development of a sustainable strategy for remediation of hydrocarbon-contaminated territories based on the waste exchange concept.</title>
        <authorList>
            <person name="Krivoruchko A."/>
        </authorList>
    </citation>
    <scope>NUCLEOTIDE SEQUENCE [LARGE SCALE GENOMIC DNA]</scope>
    <source>
        <strain evidence="2 3">IEGM 1322</strain>
    </source>
</reference>
<keyword evidence="3" id="KW-1185">Reference proteome</keyword>
<dbReference type="EMBL" id="JAWLKE010000008">
    <property type="protein sequence ID" value="MDV6233001.1"/>
    <property type="molecule type" value="Genomic_DNA"/>
</dbReference>